<evidence type="ECO:0000313" key="2">
    <source>
        <dbReference type="EMBL" id="KAL1582132.1"/>
    </source>
</evidence>
<comment type="caution">
    <text evidence="2">The sequence shown here is derived from an EMBL/GenBank/DDBJ whole genome shotgun (WGS) entry which is preliminary data.</text>
</comment>
<organism evidence="2 3">
    <name type="scientific">Cladosporium halotolerans</name>
    <dbReference type="NCBI Taxonomy" id="1052096"/>
    <lineage>
        <taxon>Eukaryota</taxon>
        <taxon>Fungi</taxon>
        <taxon>Dikarya</taxon>
        <taxon>Ascomycota</taxon>
        <taxon>Pezizomycotina</taxon>
        <taxon>Dothideomycetes</taxon>
        <taxon>Dothideomycetidae</taxon>
        <taxon>Cladosporiales</taxon>
        <taxon>Cladosporiaceae</taxon>
        <taxon>Cladosporium</taxon>
    </lineage>
</organism>
<feature type="compositionally biased region" description="Polar residues" evidence="1">
    <location>
        <begin position="189"/>
        <end position="203"/>
    </location>
</feature>
<feature type="compositionally biased region" description="Polar residues" evidence="1">
    <location>
        <begin position="99"/>
        <end position="110"/>
    </location>
</feature>
<keyword evidence="3" id="KW-1185">Reference proteome</keyword>
<feature type="region of interest" description="Disordered" evidence="1">
    <location>
        <begin position="158"/>
        <end position="215"/>
    </location>
</feature>
<name>A0AB34KAK8_9PEZI</name>
<gene>
    <name evidence="2" type="ORF">WHR41_09276</name>
</gene>
<reference evidence="2 3" key="1">
    <citation type="journal article" date="2020" name="Microbiol. Resour. Announc.">
        <title>Draft Genome Sequence of a Cladosporium Species Isolated from the Mesophotic Ascidian Didemnum maculosum.</title>
        <authorList>
            <person name="Gioti A."/>
            <person name="Siaperas R."/>
            <person name="Nikolaivits E."/>
            <person name="Le Goff G."/>
            <person name="Ouazzani J."/>
            <person name="Kotoulas G."/>
            <person name="Topakas E."/>
        </authorList>
    </citation>
    <scope>NUCLEOTIDE SEQUENCE [LARGE SCALE GENOMIC DNA]</scope>
    <source>
        <strain evidence="2 3">TM138-S3</strain>
    </source>
</reference>
<dbReference type="GeneID" id="96010718"/>
<dbReference type="AlphaFoldDB" id="A0AB34KAK8"/>
<accession>A0AB34KAK8</accession>
<feature type="compositionally biased region" description="Polar residues" evidence="1">
    <location>
        <begin position="164"/>
        <end position="178"/>
    </location>
</feature>
<dbReference type="RefSeq" id="XP_069225239.1">
    <property type="nucleotide sequence ID" value="XM_069377880.1"/>
</dbReference>
<evidence type="ECO:0008006" key="4">
    <source>
        <dbReference type="Google" id="ProtNLM"/>
    </source>
</evidence>
<evidence type="ECO:0000256" key="1">
    <source>
        <dbReference type="SAM" id="MobiDB-lite"/>
    </source>
</evidence>
<protein>
    <recommendedName>
        <fullName evidence="4">Myb-like domain-containing protein</fullName>
    </recommendedName>
</protein>
<feature type="region of interest" description="Disordered" evidence="1">
    <location>
        <begin position="99"/>
        <end position="123"/>
    </location>
</feature>
<proteinExistence type="predicted"/>
<evidence type="ECO:0000313" key="3">
    <source>
        <dbReference type="Proteomes" id="UP000803884"/>
    </source>
</evidence>
<dbReference type="Proteomes" id="UP000803884">
    <property type="component" value="Unassembled WGS sequence"/>
</dbReference>
<sequence>MGCGRATVLSPPYAGNHVPHRWPFASPFMIKLASHLSQMSTSQDMFDYNAFGPDAYTADGNGLHGSTSENSTFDFDWEMFQPDFQQQPAIHGLVNQTPQQWHDGSASISTGAAPGPATESVEDRAQDPYAVSSVSMSSYGTQGDVEVLDPKLLDLRLVRKSPSRDTSGGINRRTPTSQRKPDWRRARHGSTSAPRTNALANQQQKHESQQRFARSDVANEWTVRGKMYKPWTSLEFSALRNVIHADRASSWYRISDRMYSDGFPARSIREYREYYEFMQSTSRRSWDFDSNERYPIADSLWRRVEEEHLKNVICSDQSEVWSRVKHEMSRKDYPERSVREYMEEFEEMRSRDEGALSDETHATAHF</sequence>
<dbReference type="EMBL" id="JAAQHG020000064">
    <property type="protein sequence ID" value="KAL1582132.1"/>
    <property type="molecule type" value="Genomic_DNA"/>
</dbReference>